<comment type="cofactor">
    <cofactor evidence="11">
        <name>Mg(2+)</name>
        <dbReference type="ChEBI" id="CHEBI:18420"/>
    </cofactor>
    <cofactor evidence="11">
        <name>Mn(2+)</name>
        <dbReference type="ChEBI" id="CHEBI:29035"/>
    </cofactor>
</comment>
<comment type="function">
    <text evidence="1 11">DNA ligase that catalyzes the formation of phosphodiester linkages between 5'-phosphoryl and 3'-hydroxyl groups in double-stranded DNA using NAD as a coenzyme and as the energy source for the reaction. It is essential for DNA replication and repair of damaged DNA.</text>
</comment>
<dbReference type="PANTHER" id="PTHR23389:SF9">
    <property type="entry name" value="DNA LIGASE"/>
    <property type="match status" value="1"/>
</dbReference>
<dbReference type="InterPro" id="IPR003583">
    <property type="entry name" value="Hlx-hairpin-Hlx_DNA-bd_motif"/>
</dbReference>
<feature type="binding site" evidence="11">
    <location>
        <begin position="32"/>
        <end position="36"/>
    </location>
    <ligand>
        <name>NAD(+)</name>
        <dbReference type="ChEBI" id="CHEBI:57540"/>
    </ligand>
</feature>
<protein>
    <recommendedName>
        <fullName evidence="11">DNA ligase</fullName>
        <ecNumber evidence="11">6.5.1.2</ecNumber>
    </recommendedName>
    <alternativeName>
        <fullName evidence="11">Polydeoxyribonucleotide synthase [NAD(+)]</fullName>
    </alternativeName>
</protein>
<evidence type="ECO:0000256" key="8">
    <source>
        <dbReference type="ARBA" id="ARBA00023027"/>
    </source>
</evidence>
<dbReference type="SUPFAM" id="SSF56091">
    <property type="entry name" value="DNA ligase/mRNA capping enzyme, catalytic domain"/>
    <property type="match status" value="1"/>
</dbReference>
<dbReference type="HAMAP" id="MF_01588">
    <property type="entry name" value="DNA_ligase_A"/>
    <property type="match status" value="1"/>
</dbReference>
<keyword evidence="9 11" id="KW-0234">DNA repair</keyword>
<evidence type="ECO:0000256" key="9">
    <source>
        <dbReference type="ARBA" id="ARBA00023204"/>
    </source>
</evidence>
<dbReference type="Pfam" id="PF01653">
    <property type="entry name" value="DNA_ligase_aden"/>
    <property type="match status" value="1"/>
</dbReference>
<dbReference type="RefSeq" id="WP_255027401.1">
    <property type="nucleotide sequence ID" value="NZ_JANDHW010000007.1"/>
</dbReference>
<feature type="binding site" evidence="11">
    <location>
        <position position="310"/>
    </location>
    <ligand>
        <name>NAD(+)</name>
        <dbReference type="ChEBI" id="CHEBI:57540"/>
    </ligand>
</feature>
<dbReference type="Pfam" id="PF03120">
    <property type="entry name" value="OB_DNA_ligase"/>
    <property type="match status" value="1"/>
</dbReference>
<dbReference type="SMART" id="SM00292">
    <property type="entry name" value="BRCT"/>
    <property type="match status" value="1"/>
</dbReference>
<evidence type="ECO:0000256" key="7">
    <source>
        <dbReference type="ARBA" id="ARBA00022842"/>
    </source>
</evidence>
<evidence type="ECO:0000256" key="4">
    <source>
        <dbReference type="ARBA" id="ARBA00022723"/>
    </source>
</evidence>
<dbReference type="Gene3D" id="6.20.10.30">
    <property type="match status" value="1"/>
</dbReference>
<dbReference type="SUPFAM" id="SSF47781">
    <property type="entry name" value="RuvA domain 2-like"/>
    <property type="match status" value="1"/>
</dbReference>
<evidence type="ECO:0000313" key="13">
    <source>
        <dbReference type="EMBL" id="MCP9612143.1"/>
    </source>
</evidence>
<evidence type="ECO:0000256" key="5">
    <source>
        <dbReference type="ARBA" id="ARBA00022763"/>
    </source>
</evidence>
<dbReference type="PIRSF" id="PIRSF001604">
    <property type="entry name" value="LigA"/>
    <property type="match status" value="1"/>
</dbReference>
<keyword evidence="8 11" id="KW-0520">NAD</keyword>
<dbReference type="Gene3D" id="2.40.50.140">
    <property type="entry name" value="Nucleic acid-binding proteins"/>
    <property type="match status" value="1"/>
</dbReference>
<feature type="binding site" evidence="11">
    <location>
        <position position="431"/>
    </location>
    <ligand>
        <name>Zn(2+)</name>
        <dbReference type="ChEBI" id="CHEBI:29105"/>
    </ligand>
</feature>
<sequence length="670" mass="75938">MDEIKTHIEHLRKQLDEYNYNYYVLNSPTISDIDFDRMMAELQNLEEKYPEYSDPHSPTQRVGNDINKSFTQVAHKYPMLSLGNTYTKDEVVAFYERVRNGLNEDFKITGELKYDGTSISLVYIGGKLVRAITRGDGVRGDDVTDNVKTIRSIPLQLRGSDYPAEFEMRGEILMPWSVFESLNTERERQEEPLFANPRNAAAGTLKSQNSAVVASRNLDAYLYYMLGENLPTEDHYENLQLARKWGFKIPEAMKECYSLDDMMDFISYWDENRKNLPVATDGIVFKVSSLRQQRNLGYTAKSPRWAIAYKFQAEKAVTRLNSVSYQVGRTGTITPVANLDPVQLSGTVVKRASLHNDDIIQSLDLHIGDMVYVEKGGEIIPKITGVDKDARGENIMLGERVKFIKKCPECGTFLIRYEGEAAWYCPNEFGCPPQIKGRIEHFISRRAMNIEGLGPETIDLFYHIGWVENAADLYTLNENDIAGLERLGEKSAANIMRAVEDSKNVPFERVLFALGIRYVGETVAKKLAMAFTNIDRIISAEEEELIAVDEIGTRIARSVRDYFAQERNIDFVNRLRNAGVQMSLSEDRILSQTDILKGATIVISGTFSHHSRDEYKLMIEQHGGKNTGSVSAKTTYLLAGDNMGPAKLEKANKLGIKIISEEDFLRMIDK</sequence>
<feature type="binding site" evidence="11">
    <location>
        <position position="134"/>
    </location>
    <ligand>
        <name>NAD(+)</name>
        <dbReference type="ChEBI" id="CHEBI:57540"/>
    </ligand>
</feature>
<dbReference type="InterPro" id="IPR001679">
    <property type="entry name" value="DNA_ligase"/>
</dbReference>
<evidence type="ECO:0000256" key="3">
    <source>
        <dbReference type="ARBA" id="ARBA00022705"/>
    </source>
</evidence>
<dbReference type="Gene3D" id="3.30.470.30">
    <property type="entry name" value="DNA ligase/mRNA capping enzyme"/>
    <property type="match status" value="1"/>
</dbReference>
<dbReference type="InterPro" id="IPR004150">
    <property type="entry name" value="NAD_DNA_ligase_OB"/>
</dbReference>
<dbReference type="PROSITE" id="PS50172">
    <property type="entry name" value="BRCT"/>
    <property type="match status" value="1"/>
</dbReference>
<keyword evidence="7 11" id="KW-0460">Magnesium</keyword>
<dbReference type="InterPro" id="IPR041663">
    <property type="entry name" value="DisA/LigA_HHH"/>
</dbReference>
<evidence type="ECO:0000256" key="1">
    <source>
        <dbReference type="ARBA" id="ARBA00004067"/>
    </source>
</evidence>
<feature type="binding site" evidence="11">
    <location>
        <position position="407"/>
    </location>
    <ligand>
        <name>Zn(2+)</name>
        <dbReference type="ChEBI" id="CHEBI:29105"/>
    </ligand>
</feature>
<dbReference type="Gene3D" id="3.40.50.10190">
    <property type="entry name" value="BRCT domain"/>
    <property type="match status" value="1"/>
</dbReference>
<dbReference type="InterPro" id="IPR012340">
    <property type="entry name" value="NA-bd_OB-fold"/>
</dbReference>
<accession>A0ABT1MKC5</accession>
<comment type="catalytic activity">
    <reaction evidence="10 11">
        <text>NAD(+) + (deoxyribonucleotide)n-3'-hydroxyl + 5'-phospho-(deoxyribonucleotide)m = (deoxyribonucleotide)n+m + AMP + beta-nicotinamide D-nucleotide.</text>
        <dbReference type="EC" id="6.5.1.2"/>
    </reaction>
</comment>
<keyword evidence="14" id="KW-1185">Reference proteome</keyword>
<dbReference type="EMBL" id="JANDHW010000007">
    <property type="protein sequence ID" value="MCP9612143.1"/>
    <property type="molecule type" value="Genomic_DNA"/>
</dbReference>
<evidence type="ECO:0000256" key="11">
    <source>
        <dbReference type="HAMAP-Rule" id="MF_01588"/>
    </source>
</evidence>
<dbReference type="EC" id="6.5.1.2" evidence="11"/>
<keyword evidence="6 11" id="KW-0862">Zinc</keyword>
<feature type="binding site" evidence="11">
    <location>
        <position position="425"/>
    </location>
    <ligand>
        <name>Zn(2+)</name>
        <dbReference type="ChEBI" id="CHEBI:29105"/>
    </ligand>
</feature>
<dbReference type="Proteomes" id="UP001205603">
    <property type="component" value="Unassembled WGS sequence"/>
</dbReference>
<dbReference type="CDD" id="cd00114">
    <property type="entry name" value="LIGANc"/>
    <property type="match status" value="1"/>
</dbReference>
<gene>
    <name evidence="11 13" type="primary">ligA</name>
    <name evidence="13" type="ORF">NMU02_08575</name>
</gene>
<dbReference type="PANTHER" id="PTHR23389">
    <property type="entry name" value="CHROMOSOME TRANSMISSION FIDELITY FACTOR 18"/>
    <property type="match status" value="1"/>
</dbReference>
<feature type="binding site" evidence="11">
    <location>
        <begin position="81"/>
        <end position="82"/>
    </location>
    <ligand>
        <name>NAD(+)</name>
        <dbReference type="ChEBI" id="CHEBI:57540"/>
    </ligand>
</feature>
<reference evidence="13 14" key="1">
    <citation type="submission" date="2022-07" db="EMBL/GenBank/DDBJ databases">
        <title>Fecal culturing of patients with breast cancer.</title>
        <authorList>
            <person name="Teng N.M.Y."/>
            <person name="Kiu R."/>
            <person name="Evans R."/>
            <person name="Baker D.J."/>
            <person name="Zenner C."/>
            <person name="Robinson S.D."/>
            <person name="Hall L.J."/>
        </authorList>
    </citation>
    <scope>NUCLEOTIDE SEQUENCE [LARGE SCALE GENOMIC DNA]</scope>
    <source>
        <strain evidence="13 14">LH1063</strain>
    </source>
</reference>
<feature type="domain" description="BRCT" evidence="12">
    <location>
        <begin position="591"/>
        <end position="670"/>
    </location>
</feature>
<dbReference type="GO" id="GO:0003911">
    <property type="term" value="F:DNA ligase (NAD+) activity"/>
    <property type="evidence" value="ECO:0007669"/>
    <property type="project" value="UniProtKB-EC"/>
</dbReference>
<dbReference type="Pfam" id="PF12826">
    <property type="entry name" value="HHH_2"/>
    <property type="match status" value="1"/>
</dbReference>
<dbReference type="NCBIfam" id="NF005932">
    <property type="entry name" value="PRK07956.1"/>
    <property type="match status" value="1"/>
</dbReference>
<evidence type="ECO:0000256" key="6">
    <source>
        <dbReference type="ARBA" id="ARBA00022833"/>
    </source>
</evidence>
<keyword evidence="4 11" id="KW-0479">Metal-binding</keyword>
<keyword evidence="2 11" id="KW-0436">Ligase</keyword>
<organism evidence="13 14">
    <name type="scientific">Coprobacter tertius</name>
    <dbReference type="NCBI Taxonomy" id="2944915"/>
    <lineage>
        <taxon>Bacteria</taxon>
        <taxon>Pseudomonadati</taxon>
        <taxon>Bacteroidota</taxon>
        <taxon>Bacteroidia</taxon>
        <taxon>Bacteroidales</taxon>
        <taxon>Barnesiellaceae</taxon>
        <taxon>Coprobacter</taxon>
    </lineage>
</organism>
<dbReference type="SMART" id="SM00278">
    <property type="entry name" value="HhH1"/>
    <property type="match status" value="4"/>
</dbReference>
<dbReference type="NCBIfam" id="TIGR00575">
    <property type="entry name" value="dnlj"/>
    <property type="match status" value="1"/>
</dbReference>
<name>A0ABT1MKC5_9BACT</name>
<feature type="active site" description="N6-AMP-lysine intermediate" evidence="11">
    <location>
        <position position="113"/>
    </location>
</feature>
<proteinExistence type="inferred from homology"/>
<keyword evidence="3 11" id="KW-0235">DNA replication</keyword>
<dbReference type="SUPFAM" id="SSF52113">
    <property type="entry name" value="BRCT domain"/>
    <property type="match status" value="1"/>
</dbReference>
<dbReference type="PROSITE" id="PS01056">
    <property type="entry name" value="DNA_LIGASE_N2"/>
    <property type="match status" value="1"/>
</dbReference>
<dbReference type="SUPFAM" id="SSF50249">
    <property type="entry name" value="Nucleic acid-binding proteins"/>
    <property type="match status" value="1"/>
</dbReference>
<dbReference type="InterPro" id="IPR001357">
    <property type="entry name" value="BRCT_dom"/>
</dbReference>
<feature type="binding site" evidence="11">
    <location>
        <position position="111"/>
    </location>
    <ligand>
        <name>NAD(+)</name>
        <dbReference type="ChEBI" id="CHEBI:57540"/>
    </ligand>
</feature>
<dbReference type="InterPro" id="IPR033136">
    <property type="entry name" value="DNA_ligase_CS"/>
</dbReference>
<dbReference type="Gene3D" id="1.10.150.20">
    <property type="entry name" value="5' to 3' exonuclease, C-terminal subdomain"/>
    <property type="match status" value="2"/>
</dbReference>
<evidence type="ECO:0000313" key="14">
    <source>
        <dbReference type="Proteomes" id="UP001205603"/>
    </source>
</evidence>
<feature type="binding site" evidence="11">
    <location>
        <position position="171"/>
    </location>
    <ligand>
        <name>NAD(+)</name>
        <dbReference type="ChEBI" id="CHEBI:57540"/>
    </ligand>
</feature>
<feature type="binding site" evidence="11">
    <location>
        <position position="410"/>
    </location>
    <ligand>
        <name>Zn(2+)</name>
        <dbReference type="ChEBI" id="CHEBI:29105"/>
    </ligand>
</feature>
<dbReference type="InterPro" id="IPR004149">
    <property type="entry name" value="Znf_DNAligase_C4"/>
</dbReference>
<dbReference type="CDD" id="cd17748">
    <property type="entry name" value="BRCT_DNA_ligase_like"/>
    <property type="match status" value="1"/>
</dbReference>
<dbReference type="InterPro" id="IPR013839">
    <property type="entry name" value="DNAligase_adenylation"/>
</dbReference>
<dbReference type="SMART" id="SM00532">
    <property type="entry name" value="LIGANc"/>
    <property type="match status" value="1"/>
</dbReference>
<dbReference type="InterPro" id="IPR036420">
    <property type="entry name" value="BRCT_dom_sf"/>
</dbReference>
<dbReference type="InterPro" id="IPR013840">
    <property type="entry name" value="DNAligase_N"/>
</dbReference>
<feature type="binding site" evidence="11">
    <location>
        <position position="286"/>
    </location>
    <ligand>
        <name>NAD(+)</name>
        <dbReference type="ChEBI" id="CHEBI:57540"/>
    </ligand>
</feature>
<comment type="caution">
    <text evidence="13">The sequence shown here is derived from an EMBL/GenBank/DDBJ whole genome shotgun (WGS) entry which is preliminary data.</text>
</comment>
<dbReference type="Pfam" id="PF14520">
    <property type="entry name" value="HHH_5"/>
    <property type="match status" value="1"/>
</dbReference>
<keyword evidence="5 11" id="KW-0227">DNA damage</keyword>
<evidence type="ECO:0000256" key="10">
    <source>
        <dbReference type="ARBA" id="ARBA00034005"/>
    </source>
</evidence>
<comment type="similarity">
    <text evidence="11">Belongs to the NAD-dependent DNA ligase family. LigA subfamily.</text>
</comment>
<dbReference type="Pfam" id="PF03119">
    <property type="entry name" value="DNA_ligase_ZBD"/>
    <property type="match status" value="1"/>
</dbReference>
<dbReference type="Gene3D" id="1.10.287.610">
    <property type="entry name" value="Helix hairpin bin"/>
    <property type="match status" value="1"/>
</dbReference>
<keyword evidence="11" id="KW-0464">Manganese</keyword>
<evidence type="ECO:0000256" key="2">
    <source>
        <dbReference type="ARBA" id="ARBA00022598"/>
    </source>
</evidence>
<evidence type="ECO:0000259" key="12">
    <source>
        <dbReference type="PROSITE" id="PS50172"/>
    </source>
</evidence>
<dbReference type="Pfam" id="PF00533">
    <property type="entry name" value="BRCT"/>
    <property type="match status" value="1"/>
</dbReference>
<dbReference type="InterPro" id="IPR010994">
    <property type="entry name" value="RuvA_2-like"/>
</dbReference>